<reference evidence="4" key="1">
    <citation type="submission" date="2025-08" db="UniProtKB">
        <authorList>
            <consortium name="RefSeq"/>
        </authorList>
    </citation>
    <scope>IDENTIFICATION</scope>
    <source>
        <strain evidence="4">Airmid</strain>
    </source>
</reference>
<feature type="compositionally biased region" description="Polar residues" evidence="1">
    <location>
        <begin position="173"/>
        <end position="182"/>
    </location>
</feature>
<feature type="compositionally biased region" description="Low complexity" evidence="1">
    <location>
        <begin position="194"/>
        <end position="212"/>
    </location>
</feature>
<feature type="compositionally biased region" description="Polar residues" evidence="1">
    <location>
        <begin position="93"/>
        <end position="127"/>
    </location>
</feature>
<feature type="compositionally biased region" description="Basic and acidic residues" evidence="1">
    <location>
        <begin position="374"/>
        <end position="388"/>
    </location>
</feature>
<proteinExistence type="predicted"/>
<dbReference type="Proteomes" id="UP000515146">
    <property type="component" value="Unplaced"/>
</dbReference>
<feature type="transmembrane region" description="Helical" evidence="2">
    <location>
        <begin position="544"/>
        <end position="567"/>
    </location>
</feature>
<feature type="transmembrane region" description="Helical" evidence="2">
    <location>
        <begin position="573"/>
        <end position="591"/>
    </location>
</feature>
<dbReference type="RefSeq" id="XP_027204433.1">
    <property type="nucleotide sequence ID" value="XM_027348632.1"/>
</dbReference>
<feature type="transmembrane region" description="Helical" evidence="2">
    <location>
        <begin position="603"/>
        <end position="622"/>
    </location>
</feature>
<dbReference type="InParanoid" id="A0A6P6YG12"/>
<feature type="compositionally biased region" description="Basic and acidic residues" evidence="1">
    <location>
        <begin position="324"/>
        <end position="335"/>
    </location>
</feature>
<feature type="compositionally biased region" description="Basic and acidic residues" evidence="1">
    <location>
        <begin position="162"/>
        <end position="171"/>
    </location>
</feature>
<feature type="region of interest" description="Disordered" evidence="1">
    <location>
        <begin position="374"/>
        <end position="393"/>
    </location>
</feature>
<keyword evidence="2" id="KW-1133">Transmembrane helix</keyword>
<evidence type="ECO:0000256" key="2">
    <source>
        <dbReference type="SAM" id="Phobius"/>
    </source>
</evidence>
<keyword evidence="2" id="KW-0472">Membrane</keyword>
<feature type="region of interest" description="Disordered" evidence="1">
    <location>
        <begin position="73"/>
        <end position="134"/>
    </location>
</feature>
<evidence type="ECO:0000313" key="4">
    <source>
        <dbReference type="RefSeq" id="XP_027204433.1"/>
    </source>
</evidence>
<feature type="compositionally biased region" description="Polar residues" evidence="1">
    <location>
        <begin position="302"/>
        <end position="311"/>
    </location>
</feature>
<dbReference type="OMA" id="NDYSIRR"/>
<keyword evidence="2" id="KW-0812">Transmembrane</keyword>
<dbReference type="KEGG" id="dpte:113798145"/>
<evidence type="ECO:0000313" key="3">
    <source>
        <dbReference type="Proteomes" id="UP000515146"/>
    </source>
</evidence>
<organism evidence="3 4">
    <name type="scientific">Dermatophagoides pteronyssinus</name>
    <name type="common">European house dust mite</name>
    <dbReference type="NCBI Taxonomy" id="6956"/>
    <lineage>
        <taxon>Eukaryota</taxon>
        <taxon>Metazoa</taxon>
        <taxon>Ecdysozoa</taxon>
        <taxon>Arthropoda</taxon>
        <taxon>Chelicerata</taxon>
        <taxon>Arachnida</taxon>
        <taxon>Acari</taxon>
        <taxon>Acariformes</taxon>
        <taxon>Sarcoptiformes</taxon>
        <taxon>Astigmata</taxon>
        <taxon>Psoroptidia</taxon>
        <taxon>Analgoidea</taxon>
        <taxon>Pyroglyphidae</taxon>
        <taxon>Dermatophagoidinae</taxon>
        <taxon>Dermatophagoides</taxon>
    </lineage>
</organism>
<evidence type="ECO:0000256" key="1">
    <source>
        <dbReference type="SAM" id="MobiDB-lite"/>
    </source>
</evidence>
<gene>
    <name evidence="4" type="primary">LOC113798145</name>
</gene>
<sequence>MGQILPTASMQKPPEHRPGEHFLPYDANAWRRLSSTYLNQMISTGKLTKNELEIIELERYWLNRRKANYRRSYSLSPVEQQRKRHGRAGGYRSMNSASSLGNLANISKQNRPTTASPVLRNFQQSSHITRKGDNRYHSLVNVSSIKPTKDQIKNLASNLAYPDDRYSDRNHQSNHQQQQKTLSPPVRTFRNEHFSPPYDSSFSSYDSSNQSSLVNQQPHQQRHGRFERNKFANKTLINPTTTTTLKSGHDNGKIQNNFQNKNDDDYSQKYPANFRFPNHSSSNREQPPKKFQEYCPTKKSALKQSNGYTRNDNVDGDGGGEQDPFLRDNHDDKQRLINNDSPDSGFIRNDSIRTTGDQRNFQTDPLCQSNERLVEKQRQRQNKFDSSFKRRQQQSYVPDFRINSQEHLDQSYRSIPQPTIDDFQVINDSTNRVHFDDFGQEKKHRPGSAQLMRHYPNNQNNNIDRFRYSIEQQHPSIRTNYADYYQRFDRPQLIFSKIIYIMLLILNICLVIWTSIYMHFASIKIKLGEPINGRLYSMTHIERHLWQAIVIAILSLNCLTTMVAIYATIRQKYWPIFITTILFFLIGGFGANSEFLRGSISAWLLPLFCGNFGIILTHQLAINHYSI</sequence>
<accession>A0A6P6YG12</accession>
<name>A0A6P6YG12_DERPT</name>
<keyword evidence="3" id="KW-1185">Reference proteome</keyword>
<feature type="region of interest" description="Disordered" evidence="1">
    <location>
        <begin position="1"/>
        <end position="21"/>
    </location>
</feature>
<feature type="compositionally biased region" description="Polar residues" evidence="1">
    <location>
        <begin position="1"/>
        <end position="10"/>
    </location>
</feature>
<protein>
    <submittedName>
        <fullName evidence="4">Uncharacterized protein LOC113798145</fullName>
    </submittedName>
</protein>
<dbReference type="OrthoDB" id="10416511at2759"/>
<feature type="transmembrane region" description="Helical" evidence="2">
    <location>
        <begin position="498"/>
        <end position="523"/>
    </location>
</feature>
<feature type="region of interest" description="Disordered" evidence="1">
    <location>
        <begin position="161"/>
        <end position="366"/>
    </location>
</feature>
<feature type="compositionally biased region" description="Polar residues" evidence="1">
    <location>
        <begin position="352"/>
        <end position="366"/>
    </location>
</feature>
<dbReference type="AlphaFoldDB" id="A0A6P6YG12"/>